<dbReference type="CDD" id="cd02440">
    <property type="entry name" value="AdoMet_MTases"/>
    <property type="match status" value="1"/>
</dbReference>
<evidence type="ECO:0000256" key="2">
    <source>
        <dbReference type="ARBA" id="ARBA00022679"/>
    </source>
</evidence>
<sequence length="194" mass="21926">MIKTIREKLLFLYKFSQAPKQMGSVTPSSVYLAQKMVESIDWSETEAVAELGAGTGAITKHIGSSMREGTKLLVFEKDPSLRGILQERFPAYSFHPDAGKLGLAMRSEGVERLDCVLSGLPFFNFPQALRDRLMNEVESALKPGGLFVAFQYSQQMRKQLAERFDIERVHFVPFNIPPAFVYVCRKKEEEVGKE</sequence>
<dbReference type="Proteomes" id="UP000247476">
    <property type="component" value="Unassembled WGS sequence"/>
</dbReference>
<evidence type="ECO:0000313" key="5">
    <source>
        <dbReference type="EMBL" id="PYI56558.1"/>
    </source>
</evidence>
<dbReference type="OrthoDB" id="9805585at2"/>
<evidence type="ECO:0000256" key="3">
    <source>
        <dbReference type="ARBA" id="ARBA00022691"/>
    </source>
</evidence>
<keyword evidence="1 5" id="KW-0489">Methyltransferase</keyword>
<protein>
    <submittedName>
        <fullName evidence="5">Phospholipid methyltransferase</fullName>
    </submittedName>
</protein>
<dbReference type="SMART" id="SM00650">
    <property type="entry name" value="rADc"/>
    <property type="match status" value="1"/>
</dbReference>
<dbReference type="AlphaFoldDB" id="A0A2V5KAR8"/>
<organism evidence="5 6">
    <name type="scientific">Paenibacillus flagellatus</name>
    <dbReference type="NCBI Taxonomy" id="2211139"/>
    <lineage>
        <taxon>Bacteria</taxon>
        <taxon>Bacillati</taxon>
        <taxon>Bacillota</taxon>
        <taxon>Bacilli</taxon>
        <taxon>Bacillales</taxon>
        <taxon>Paenibacillaceae</taxon>
        <taxon>Paenibacillus</taxon>
    </lineage>
</organism>
<comment type="caution">
    <text evidence="5">The sequence shown here is derived from an EMBL/GenBank/DDBJ whole genome shotgun (WGS) entry which is preliminary data.</text>
</comment>
<gene>
    <name evidence="5" type="ORF">DLM86_06205</name>
</gene>
<evidence type="ECO:0000313" key="6">
    <source>
        <dbReference type="Proteomes" id="UP000247476"/>
    </source>
</evidence>
<dbReference type="EMBL" id="QJVJ01000002">
    <property type="protein sequence ID" value="PYI56558.1"/>
    <property type="molecule type" value="Genomic_DNA"/>
</dbReference>
<dbReference type="Gene3D" id="3.40.50.150">
    <property type="entry name" value="Vaccinia Virus protein VP39"/>
    <property type="match status" value="1"/>
</dbReference>
<keyword evidence="3" id="KW-0949">S-adenosyl-L-methionine</keyword>
<accession>A0A2V5KAR8</accession>
<dbReference type="GO" id="GO:0003723">
    <property type="term" value="F:RNA binding"/>
    <property type="evidence" value="ECO:0007669"/>
    <property type="project" value="UniProtKB-KW"/>
</dbReference>
<dbReference type="RefSeq" id="WP_110839085.1">
    <property type="nucleotide sequence ID" value="NZ_QJVJ01000002.1"/>
</dbReference>
<feature type="domain" description="Ribosomal RNA adenine methylase transferase N-terminal" evidence="4">
    <location>
        <begin position="32"/>
        <end position="187"/>
    </location>
</feature>
<keyword evidence="6" id="KW-1185">Reference proteome</keyword>
<dbReference type="SUPFAM" id="SSF53335">
    <property type="entry name" value="S-adenosyl-L-methionine-dependent methyltransferases"/>
    <property type="match status" value="1"/>
</dbReference>
<reference evidence="5 6" key="1">
    <citation type="submission" date="2018-05" db="EMBL/GenBank/DDBJ databases">
        <title>Paenibacillus flagellatus sp. nov., isolated from selenium mineral soil.</title>
        <authorList>
            <person name="Dai X."/>
        </authorList>
    </citation>
    <scope>NUCLEOTIDE SEQUENCE [LARGE SCALE GENOMIC DNA]</scope>
    <source>
        <strain evidence="5 6">DXL2</strain>
    </source>
</reference>
<dbReference type="InterPro" id="IPR029063">
    <property type="entry name" value="SAM-dependent_MTases_sf"/>
</dbReference>
<keyword evidence="2 5" id="KW-0808">Transferase</keyword>
<dbReference type="InterPro" id="IPR020598">
    <property type="entry name" value="rRNA_Ade_methylase_Trfase_N"/>
</dbReference>
<evidence type="ECO:0000259" key="4">
    <source>
        <dbReference type="SMART" id="SM00650"/>
    </source>
</evidence>
<dbReference type="GO" id="GO:0000179">
    <property type="term" value="F:rRNA (adenine-N6,N6-)-dimethyltransferase activity"/>
    <property type="evidence" value="ECO:0007669"/>
    <property type="project" value="InterPro"/>
</dbReference>
<evidence type="ECO:0000256" key="1">
    <source>
        <dbReference type="ARBA" id="ARBA00022603"/>
    </source>
</evidence>
<proteinExistence type="predicted"/>
<name>A0A2V5KAR8_9BACL</name>